<organism evidence="2 3">
    <name type="scientific">Panicum virgatum</name>
    <name type="common">Blackwell switchgrass</name>
    <dbReference type="NCBI Taxonomy" id="38727"/>
    <lineage>
        <taxon>Eukaryota</taxon>
        <taxon>Viridiplantae</taxon>
        <taxon>Streptophyta</taxon>
        <taxon>Embryophyta</taxon>
        <taxon>Tracheophyta</taxon>
        <taxon>Spermatophyta</taxon>
        <taxon>Magnoliopsida</taxon>
        <taxon>Liliopsida</taxon>
        <taxon>Poales</taxon>
        <taxon>Poaceae</taxon>
        <taxon>PACMAD clade</taxon>
        <taxon>Panicoideae</taxon>
        <taxon>Panicodae</taxon>
        <taxon>Paniceae</taxon>
        <taxon>Panicinae</taxon>
        <taxon>Panicum</taxon>
        <taxon>Panicum sect. Hiantes</taxon>
    </lineage>
</organism>
<keyword evidence="3" id="KW-1185">Reference proteome</keyword>
<evidence type="ECO:0000256" key="1">
    <source>
        <dbReference type="SAM" id="MobiDB-lite"/>
    </source>
</evidence>
<feature type="region of interest" description="Disordered" evidence="1">
    <location>
        <begin position="107"/>
        <end position="156"/>
    </location>
</feature>
<comment type="caution">
    <text evidence="2">The sequence shown here is derived from an EMBL/GenBank/DDBJ whole genome shotgun (WGS) entry which is preliminary data.</text>
</comment>
<dbReference type="EMBL" id="CM029053">
    <property type="protein sequence ID" value="KAG2546490.1"/>
    <property type="molecule type" value="Genomic_DNA"/>
</dbReference>
<accession>A0A8T0NAP0</accession>
<evidence type="ECO:0000313" key="3">
    <source>
        <dbReference type="Proteomes" id="UP000823388"/>
    </source>
</evidence>
<reference evidence="2" key="1">
    <citation type="submission" date="2020-05" db="EMBL/GenBank/DDBJ databases">
        <title>WGS assembly of Panicum virgatum.</title>
        <authorList>
            <person name="Lovell J.T."/>
            <person name="Jenkins J."/>
            <person name="Shu S."/>
            <person name="Juenger T.E."/>
            <person name="Schmutz J."/>
        </authorList>
    </citation>
    <scope>NUCLEOTIDE SEQUENCE</scope>
    <source>
        <strain evidence="2">AP13</strain>
    </source>
</reference>
<evidence type="ECO:0000313" key="2">
    <source>
        <dbReference type="EMBL" id="KAG2546490.1"/>
    </source>
</evidence>
<gene>
    <name evidence="2" type="ORF">PVAP13_9KG036793</name>
</gene>
<proteinExistence type="predicted"/>
<sequence length="156" mass="17141">MSVVVTRVFWPGPDLHITGHRKRESTFGAQLGLELKWAQQFVRLFGAAGRRHLRLLLLPGPARGPAWLALRPPLPPAPGAATLLCVRGERPSRRRWVSWPCWACADRAPPADVAPPPIPTTSPAAPRRRRWASPTVVRPAPPRRPPSLSAGRLPPV</sequence>
<name>A0A8T0NAP0_PANVG</name>
<protein>
    <submittedName>
        <fullName evidence="2">Uncharacterized protein</fullName>
    </submittedName>
</protein>
<dbReference type="Proteomes" id="UP000823388">
    <property type="component" value="Chromosome 9K"/>
</dbReference>
<dbReference type="AlphaFoldDB" id="A0A8T0NAP0"/>
<feature type="compositionally biased region" description="Low complexity" evidence="1">
    <location>
        <begin position="146"/>
        <end position="156"/>
    </location>
</feature>